<dbReference type="STRING" id="51670.SAMN04488557_0882"/>
<evidence type="ECO:0000256" key="1">
    <source>
        <dbReference type="SAM" id="Phobius"/>
    </source>
</evidence>
<accession>A0A1I7N000</accession>
<dbReference type="Gene3D" id="3.40.50.620">
    <property type="entry name" value="HUPs"/>
    <property type="match status" value="1"/>
</dbReference>
<evidence type="ECO:0000259" key="2">
    <source>
        <dbReference type="Pfam" id="PF02698"/>
    </source>
</evidence>
<dbReference type="Proteomes" id="UP000199423">
    <property type="component" value="Unassembled WGS sequence"/>
</dbReference>
<gene>
    <name evidence="3" type="ORF">SAMN04488557_0882</name>
</gene>
<protein>
    <submittedName>
        <fullName evidence="3">Uncharacterized SAM-binding protein YcdF, DUF218 family</fullName>
    </submittedName>
</protein>
<reference evidence="4" key="1">
    <citation type="submission" date="2016-10" db="EMBL/GenBank/DDBJ databases">
        <authorList>
            <person name="Varghese N."/>
            <person name="Submissions S."/>
        </authorList>
    </citation>
    <scope>NUCLEOTIDE SEQUENCE [LARGE SCALE GENOMIC DNA]</scope>
    <source>
        <strain evidence="4">DSM 1565</strain>
    </source>
</reference>
<sequence>MFFIASKIIFFCIQPSSLAFLALAGGVLFLQFKRPKPGAFLLSLGFGIIVLFGILPGGNILILPLEQRFQPRVMDVPQEKISGIILLGGFEDGALTDSRGGLALNEAAERLIETVRLAHALPDAKVIFTGGSGSLFGGEGIGSVIAKYIIDTGIEPSRIVVENNSRNTYENAMFTKALVNPQPSDKWLLVTSAFHMPRSVGVFRKAGFDVVPYPVDFRTRGRSDAVRPFDSISAGLTLTDLAAKEWIGLLAYWASGRSASLFPGP</sequence>
<evidence type="ECO:0000313" key="3">
    <source>
        <dbReference type="EMBL" id="SFV27925.1"/>
    </source>
</evidence>
<name>A0A1I7N000_9HYPH</name>
<evidence type="ECO:0000313" key="4">
    <source>
        <dbReference type="Proteomes" id="UP000199423"/>
    </source>
</evidence>
<feature type="domain" description="DUF218" evidence="2">
    <location>
        <begin position="84"/>
        <end position="248"/>
    </location>
</feature>
<dbReference type="OrthoDB" id="9809813at2"/>
<dbReference type="PANTHER" id="PTHR30336">
    <property type="entry name" value="INNER MEMBRANE PROTEIN, PROBABLE PERMEASE"/>
    <property type="match status" value="1"/>
</dbReference>
<dbReference type="InterPro" id="IPR051599">
    <property type="entry name" value="Cell_Envelope_Assoc"/>
</dbReference>
<dbReference type="Pfam" id="PF02698">
    <property type="entry name" value="DUF218"/>
    <property type="match status" value="1"/>
</dbReference>
<dbReference type="InterPro" id="IPR003848">
    <property type="entry name" value="DUF218"/>
</dbReference>
<dbReference type="GO" id="GO:0000270">
    <property type="term" value="P:peptidoglycan metabolic process"/>
    <property type="evidence" value="ECO:0007669"/>
    <property type="project" value="TreeGrafter"/>
</dbReference>
<proteinExistence type="predicted"/>
<dbReference type="CDD" id="cd06259">
    <property type="entry name" value="YdcF-like"/>
    <property type="match status" value="1"/>
</dbReference>
<keyword evidence="1" id="KW-0812">Transmembrane</keyword>
<dbReference type="InterPro" id="IPR014729">
    <property type="entry name" value="Rossmann-like_a/b/a_fold"/>
</dbReference>
<keyword evidence="1" id="KW-0472">Membrane</keyword>
<dbReference type="AlphaFoldDB" id="A0A1I7N000"/>
<dbReference type="RefSeq" id="WP_092864672.1">
    <property type="nucleotide sequence ID" value="NZ_FPCH01000001.1"/>
</dbReference>
<dbReference type="GO" id="GO:0043164">
    <property type="term" value="P:Gram-negative-bacterium-type cell wall biogenesis"/>
    <property type="evidence" value="ECO:0007669"/>
    <property type="project" value="TreeGrafter"/>
</dbReference>
<organism evidence="3 4">
    <name type="scientific">Hyphomicrobium facile</name>
    <dbReference type="NCBI Taxonomy" id="51670"/>
    <lineage>
        <taxon>Bacteria</taxon>
        <taxon>Pseudomonadati</taxon>
        <taxon>Pseudomonadota</taxon>
        <taxon>Alphaproteobacteria</taxon>
        <taxon>Hyphomicrobiales</taxon>
        <taxon>Hyphomicrobiaceae</taxon>
        <taxon>Hyphomicrobium</taxon>
    </lineage>
</organism>
<keyword evidence="1" id="KW-1133">Transmembrane helix</keyword>
<keyword evidence="4" id="KW-1185">Reference proteome</keyword>
<feature type="transmembrane region" description="Helical" evidence="1">
    <location>
        <begin position="40"/>
        <end position="65"/>
    </location>
</feature>
<dbReference type="EMBL" id="FPCH01000001">
    <property type="protein sequence ID" value="SFV27925.1"/>
    <property type="molecule type" value="Genomic_DNA"/>
</dbReference>
<dbReference type="GO" id="GO:0005886">
    <property type="term" value="C:plasma membrane"/>
    <property type="evidence" value="ECO:0007669"/>
    <property type="project" value="TreeGrafter"/>
</dbReference>
<dbReference type="PANTHER" id="PTHR30336:SF4">
    <property type="entry name" value="ENVELOPE BIOGENESIS FACTOR ELYC"/>
    <property type="match status" value="1"/>
</dbReference>